<dbReference type="GO" id="GO:0009103">
    <property type="term" value="P:lipopolysaccharide biosynthetic process"/>
    <property type="evidence" value="ECO:0007669"/>
    <property type="project" value="TreeGrafter"/>
</dbReference>
<dbReference type="AlphaFoldDB" id="A0A1G1X3H0"/>
<evidence type="ECO:0000256" key="1">
    <source>
        <dbReference type="ARBA" id="ARBA00022679"/>
    </source>
</evidence>
<proteinExistence type="predicted"/>
<reference evidence="4 5" key="1">
    <citation type="journal article" date="2016" name="Nat. Commun.">
        <title>Thousands of microbial genomes shed light on interconnected biogeochemical processes in an aquifer system.</title>
        <authorList>
            <person name="Anantharaman K."/>
            <person name="Brown C.T."/>
            <person name="Hug L.A."/>
            <person name="Sharon I."/>
            <person name="Castelle C.J."/>
            <person name="Probst A.J."/>
            <person name="Thomas B.C."/>
            <person name="Singh A."/>
            <person name="Wilkins M.J."/>
            <person name="Karaoz U."/>
            <person name="Brodie E.L."/>
            <person name="Williams K.H."/>
            <person name="Hubbard S.S."/>
            <person name="Banfield J.F."/>
        </authorList>
    </citation>
    <scope>NUCLEOTIDE SEQUENCE [LARGE SCALE GENOMIC DNA]</scope>
</reference>
<comment type="caution">
    <text evidence="4">The sequence shown here is derived from an EMBL/GenBank/DDBJ whole genome shotgun (WGS) entry which is preliminary data.</text>
</comment>
<dbReference type="InterPro" id="IPR028098">
    <property type="entry name" value="Glyco_trans_4-like_N"/>
</dbReference>
<feature type="domain" description="Glycosyltransferase subfamily 4-like N-terminal" evidence="3">
    <location>
        <begin position="16"/>
        <end position="176"/>
    </location>
</feature>
<dbReference type="Gene3D" id="3.40.50.2000">
    <property type="entry name" value="Glycogen Phosphorylase B"/>
    <property type="match status" value="2"/>
</dbReference>
<name>A0A1G1X3H0_9BACT</name>
<sequence>MHIAIDVRSLMEGRHSGVEEYTIRIIDALSRIAASHTYHLFYNSAKKVTLPKFRENVVLHAFRYPNKIFNTSQLLLNNPKWDRMLPVTPDVVFVPNPRLAPLSYGVPLVTTVHDLSFERFPEFLTMKRRMWHTLMRPQLLLQNSDRIIAVSEHTKDDVVQMYGIDSKKISVIYSGVSSFTVSPIDVQRIKRVHALPEKCLLFVGTQEPRKNIAGVIDAYTAIAHTVPHHLVIAGERGWKTAQLAKSIASSAYADRIHSMGFVDEAEKSALYAAADLFVYPSFYEGFGFPPLEAMIAGTPAVVSFNSSLPEVVGEWATMIDPYNTPQLASVLQEMLLTPTRVPESVRAAIREKYSWEKAAQQTVKVLENVA</sequence>
<evidence type="ECO:0000259" key="3">
    <source>
        <dbReference type="Pfam" id="PF13439"/>
    </source>
</evidence>
<dbReference type="SUPFAM" id="SSF53756">
    <property type="entry name" value="UDP-Glycosyltransferase/glycogen phosphorylase"/>
    <property type="match status" value="1"/>
</dbReference>
<protein>
    <recommendedName>
        <fullName evidence="6">Glycosyl transferase family 1 domain-containing protein</fullName>
    </recommendedName>
</protein>
<dbReference type="Pfam" id="PF13439">
    <property type="entry name" value="Glyco_transf_4"/>
    <property type="match status" value="1"/>
</dbReference>
<accession>A0A1G1X3H0</accession>
<dbReference type="InterPro" id="IPR001296">
    <property type="entry name" value="Glyco_trans_1"/>
</dbReference>
<dbReference type="CDD" id="cd03809">
    <property type="entry name" value="GT4_MtfB-like"/>
    <property type="match status" value="1"/>
</dbReference>
<evidence type="ECO:0008006" key="6">
    <source>
        <dbReference type="Google" id="ProtNLM"/>
    </source>
</evidence>
<dbReference type="Proteomes" id="UP000177528">
    <property type="component" value="Unassembled WGS sequence"/>
</dbReference>
<evidence type="ECO:0000259" key="2">
    <source>
        <dbReference type="Pfam" id="PF00534"/>
    </source>
</evidence>
<dbReference type="EMBL" id="MHHR01000022">
    <property type="protein sequence ID" value="OGY34120.1"/>
    <property type="molecule type" value="Genomic_DNA"/>
</dbReference>
<gene>
    <name evidence="4" type="ORF">A3D99_01855</name>
</gene>
<evidence type="ECO:0000313" key="5">
    <source>
        <dbReference type="Proteomes" id="UP000177528"/>
    </source>
</evidence>
<organism evidence="4 5">
    <name type="scientific">Candidatus Andersenbacteria bacterium RIFCSPHIGHO2_12_FULL_45_11</name>
    <dbReference type="NCBI Taxonomy" id="1797281"/>
    <lineage>
        <taxon>Bacteria</taxon>
        <taxon>Candidatus Anderseniibacteriota</taxon>
    </lineage>
</organism>
<dbReference type="PANTHER" id="PTHR46401">
    <property type="entry name" value="GLYCOSYLTRANSFERASE WBBK-RELATED"/>
    <property type="match status" value="1"/>
</dbReference>
<dbReference type="PANTHER" id="PTHR46401:SF2">
    <property type="entry name" value="GLYCOSYLTRANSFERASE WBBK-RELATED"/>
    <property type="match status" value="1"/>
</dbReference>
<keyword evidence="1" id="KW-0808">Transferase</keyword>
<dbReference type="Pfam" id="PF00534">
    <property type="entry name" value="Glycos_transf_1"/>
    <property type="match status" value="1"/>
</dbReference>
<feature type="domain" description="Glycosyl transferase family 1" evidence="2">
    <location>
        <begin position="188"/>
        <end position="340"/>
    </location>
</feature>
<evidence type="ECO:0000313" key="4">
    <source>
        <dbReference type="EMBL" id="OGY34120.1"/>
    </source>
</evidence>
<dbReference type="GO" id="GO:0016757">
    <property type="term" value="F:glycosyltransferase activity"/>
    <property type="evidence" value="ECO:0007669"/>
    <property type="project" value="InterPro"/>
</dbReference>